<protein>
    <submittedName>
        <fullName evidence="1">Uncharacterized protein</fullName>
    </submittedName>
</protein>
<reference evidence="2" key="1">
    <citation type="journal article" date="2022" name="Mol. Ecol. Resour.">
        <title>The genomes of chicory, endive, great burdock and yacon provide insights into Asteraceae palaeo-polyploidization history and plant inulin production.</title>
        <authorList>
            <person name="Fan W."/>
            <person name="Wang S."/>
            <person name="Wang H."/>
            <person name="Wang A."/>
            <person name="Jiang F."/>
            <person name="Liu H."/>
            <person name="Zhao H."/>
            <person name="Xu D."/>
            <person name="Zhang Y."/>
        </authorList>
    </citation>
    <scope>NUCLEOTIDE SEQUENCE [LARGE SCALE GENOMIC DNA]</scope>
    <source>
        <strain evidence="2">cv. Punajuju</strain>
    </source>
</reference>
<comment type="caution">
    <text evidence="1">The sequence shown here is derived from an EMBL/GenBank/DDBJ whole genome shotgun (WGS) entry which is preliminary data.</text>
</comment>
<reference evidence="1 2" key="2">
    <citation type="journal article" date="2022" name="Mol. Ecol. Resour.">
        <title>The genomes of chicory, endive, great burdock and yacon provide insights into Asteraceae paleo-polyploidization history and plant inulin production.</title>
        <authorList>
            <person name="Fan W."/>
            <person name="Wang S."/>
            <person name="Wang H."/>
            <person name="Wang A."/>
            <person name="Jiang F."/>
            <person name="Liu H."/>
            <person name="Zhao H."/>
            <person name="Xu D."/>
            <person name="Zhang Y."/>
        </authorList>
    </citation>
    <scope>NUCLEOTIDE SEQUENCE [LARGE SCALE GENOMIC DNA]</scope>
    <source>
        <strain evidence="2">cv. Punajuju</strain>
        <tissue evidence="1">Leaves</tissue>
    </source>
</reference>
<dbReference type="Proteomes" id="UP001055811">
    <property type="component" value="Linkage Group LG05"/>
</dbReference>
<evidence type="ECO:0000313" key="1">
    <source>
        <dbReference type="EMBL" id="KAI3740659.1"/>
    </source>
</evidence>
<accession>A0ACB9D266</accession>
<sequence length="303" mass="34705">MLIIDGKEFSFSASTMGSGDWLKNIINLSKSRKPKSKKIKAENKLETQIQEKSKFSVNDSACENPMVEDIAATRIQTAFRAFKARKTLRHLKGVQRLQTLTQGDIGKKQTLNTLINLQSWSKIQSQIRTRRLRMVEDGGIRRKKIENQLKLNAKLHDLEVEWSGGFDTIDEALARIQQREEAAVKRERAMAYAFSHQWRPNSRSNLGPYDSEAATANWGWSWLDRWIAVQPWENRVMVELTPKKVNTPEKKSVKNSKSPSMKNSKSIKTSPNGTKNTPINRKLSYPSMKTEKSNTKIETLTKE</sequence>
<name>A0ACB9D266_CICIN</name>
<organism evidence="1 2">
    <name type="scientific">Cichorium intybus</name>
    <name type="common">Chicory</name>
    <dbReference type="NCBI Taxonomy" id="13427"/>
    <lineage>
        <taxon>Eukaryota</taxon>
        <taxon>Viridiplantae</taxon>
        <taxon>Streptophyta</taxon>
        <taxon>Embryophyta</taxon>
        <taxon>Tracheophyta</taxon>
        <taxon>Spermatophyta</taxon>
        <taxon>Magnoliopsida</taxon>
        <taxon>eudicotyledons</taxon>
        <taxon>Gunneridae</taxon>
        <taxon>Pentapetalae</taxon>
        <taxon>asterids</taxon>
        <taxon>campanulids</taxon>
        <taxon>Asterales</taxon>
        <taxon>Asteraceae</taxon>
        <taxon>Cichorioideae</taxon>
        <taxon>Cichorieae</taxon>
        <taxon>Cichoriinae</taxon>
        <taxon>Cichorium</taxon>
    </lineage>
</organism>
<gene>
    <name evidence="1" type="ORF">L2E82_31129</name>
</gene>
<keyword evidence="2" id="KW-1185">Reference proteome</keyword>
<proteinExistence type="predicted"/>
<evidence type="ECO:0000313" key="2">
    <source>
        <dbReference type="Proteomes" id="UP001055811"/>
    </source>
</evidence>
<dbReference type="EMBL" id="CM042013">
    <property type="protein sequence ID" value="KAI3740659.1"/>
    <property type="molecule type" value="Genomic_DNA"/>
</dbReference>